<keyword evidence="1" id="KW-0175">Coiled coil</keyword>
<proteinExistence type="predicted"/>
<reference evidence="3" key="1">
    <citation type="submission" date="2020-05" db="EMBL/GenBank/DDBJ databases">
        <title>WGS assembly of Panicum virgatum.</title>
        <authorList>
            <person name="Lovell J.T."/>
            <person name="Jenkins J."/>
            <person name="Shu S."/>
            <person name="Juenger T.E."/>
            <person name="Schmutz J."/>
        </authorList>
    </citation>
    <scope>NUCLEOTIDE SEQUENCE</scope>
    <source>
        <strain evidence="3">AP13</strain>
    </source>
</reference>
<dbReference type="PANTHER" id="PTHR33157">
    <property type="entry name" value="AUTONOMOUS TRANSPOSABLE ELEMENT EN-1 MOSAIC PROTEIN-RELATED"/>
    <property type="match status" value="1"/>
</dbReference>
<dbReference type="EMBL" id="CM029054">
    <property type="protein sequence ID" value="KAG2536491.1"/>
    <property type="molecule type" value="Genomic_DNA"/>
</dbReference>
<dbReference type="AlphaFoldDB" id="A0A8T0MGJ4"/>
<organism evidence="3 4">
    <name type="scientific">Panicum virgatum</name>
    <name type="common">Blackwell switchgrass</name>
    <dbReference type="NCBI Taxonomy" id="38727"/>
    <lineage>
        <taxon>Eukaryota</taxon>
        <taxon>Viridiplantae</taxon>
        <taxon>Streptophyta</taxon>
        <taxon>Embryophyta</taxon>
        <taxon>Tracheophyta</taxon>
        <taxon>Spermatophyta</taxon>
        <taxon>Magnoliopsida</taxon>
        <taxon>Liliopsida</taxon>
        <taxon>Poales</taxon>
        <taxon>Poaceae</taxon>
        <taxon>PACMAD clade</taxon>
        <taxon>Panicoideae</taxon>
        <taxon>Panicodae</taxon>
        <taxon>Paniceae</taxon>
        <taxon>Panicinae</taxon>
        <taxon>Panicum</taxon>
        <taxon>Panicum sect. Hiantes</taxon>
    </lineage>
</organism>
<dbReference type="InterPro" id="IPR039266">
    <property type="entry name" value="EN-1/SPM"/>
</dbReference>
<protein>
    <submittedName>
        <fullName evidence="3">Uncharacterized protein</fullName>
    </submittedName>
</protein>
<dbReference type="GO" id="GO:0032196">
    <property type="term" value="P:transposition"/>
    <property type="evidence" value="ECO:0007669"/>
    <property type="project" value="InterPro"/>
</dbReference>
<evidence type="ECO:0000313" key="3">
    <source>
        <dbReference type="EMBL" id="KAG2536491.1"/>
    </source>
</evidence>
<feature type="compositionally biased region" description="Basic and acidic residues" evidence="2">
    <location>
        <begin position="300"/>
        <end position="316"/>
    </location>
</feature>
<comment type="caution">
    <text evidence="3">The sequence shown here is derived from an EMBL/GenBank/DDBJ whole genome shotgun (WGS) entry which is preliminary data.</text>
</comment>
<gene>
    <name evidence="3" type="ORF">PVAP13_9NG451692</name>
</gene>
<feature type="coiled-coil region" evidence="1">
    <location>
        <begin position="197"/>
        <end position="227"/>
    </location>
</feature>
<dbReference type="PANTHER" id="PTHR33157:SF8">
    <property type="entry name" value="OS11G0485000 PROTEIN"/>
    <property type="match status" value="1"/>
</dbReference>
<feature type="compositionally biased region" description="Acidic residues" evidence="2">
    <location>
        <begin position="281"/>
        <end position="299"/>
    </location>
</feature>
<dbReference type="Proteomes" id="UP000823388">
    <property type="component" value="Chromosome 9N"/>
</dbReference>
<evidence type="ECO:0000313" key="4">
    <source>
        <dbReference type="Proteomes" id="UP000823388"/>
    </source>
</evidence>
<accession>A0A8T0MGJ4</accession>
<evidence type="ECO:0000256" key="2">
    <source>
        <dbReference type="SAM" id="MobiDB-lite"/>
    </source>
</evidence>
<keyword evidence="4" id="KW-1185">Reference proteome</keyword>
<dbReference type="InterPro" id="IPR004252">
    <property type="entry name" value="Probable_transposase_24"/>
</dbReference>
<feature type="region of interest" description="Disordered" evidence="2">
    <location>
        <begin position="265"/>
        <end position="325"/>
    </location>
</feature>
<dbReference type="Pfam" id="PF03004">
    <property type="entry name" value="Transposase_24"/>
    <property type="match status" value="1"/>
</dbReference>
<sequence>MLSEEKQSAFKKLYKDDNVPPEDVDEKGNCWPTKEALISVKPKDFTTDEGWSLLCEHWSTPEFRRMSLRAKHCRQSGGNQTYHRNGSRSLPATHQFLALKTGVDPGLGGAWLHNHRLNPGTNDDRLCSQSATDKWEQYEEGMENKYGPNWRVVHPELDGAVIYECVGRMPHGKLGIADGAISISEKETIKTRKRCAQPNATAREKRLERENKELRKENDRYHELQRVVRAMAAKGGMDYDALVQETVPNLDTESEDAVSQEHDGIGHDISGQENINGIDCSNEDNEGYNDDDEGYNYDDEGYKDNEDEENCGRYDHDIDEDFNLW</sequence>
<feature type="region of interest" description="Disordered" evidence="2">
    <location>
        <begin position="1"/>
        <end position="28"/>
    </location>
</feature>
<name>A0A8T0MGJ4_PANVG</name>
<feature type="compositionally biased region" description="Basic and acidic residues" evidence="2">
    <location>
        <begin position="1"/>
        <end position="18"/>
    </location>
</feature>
<evidence type="ECO:0000256" key="1">
    <source>
        <dbReference type="SAM" id="Coils"/>
    </source>
</evidence>